<dbReference type="EMBL" id="NAAC01000046">
    <property type="protein sequence ID" value="RDJ02687.1"/>
    <property type="molecule type" value="Genomic_DNA"/>
</dbReference>
<name>A0A370KEP0_9HYPH</name>
<dbReference type="RefSeq" id="WP_114715745.1">
    <property type="nucleotide sequence ID" value="NZ_KZ857269.1"/>
</dbReference>
<dbReference type="Pfam" id="PF21834">
    <property type="entry name" value="DUF6894"/>
    <property type="match status" value="1"/>
</dbReference>
<evidence type="ECO:0000313" key="2">
    <source>
        <dbReference type="EMBL" id="RDJ02687.1"/>
    </source>
</evidence>
<feature type="domain" description="DUF6894" evidence="1">
    <location>
        <begin position="3"/>
        <end position="70"/>
    </location>
</feature>
<evidence type="ECO:0000313" key="3">
    <source>
        <dbReference type="Proteomes" id="UP000254939"/>
    </source>
</evidence>
<evidence type="ECO:0000259" key="1">
    <source>
        <dbReference type="Pfam" id="PF21834"/>
    </source>
</evidence>
<comment type="caution">
    <text evidence="2">The sequence shown here is derived from an EMBL/GenBank/DDBJ whole genome shotgun (WGS) entry which is preliminary data.</text>
</comment>
<reference evidence="2 3" key="1">
    <citation type="submission" date="2017-03" db="EMBL/GenBank/DDBJ databases">
        <title>Genome analysis of Rhizobial strains effectives or ineffectives for nitrogen fixation isolated from bean seeds.</title>
        <authorList>
            <person name="Peralta H."/>
            <person name="Aguilar-Vera A."/>
            <person name="Mora Y."/>
            <person name="Vargas-Lagunas C."/>
            <person name="Girard L."/>
            <person name="Mora J."/>
        </authorList>
    </citation>
    <scope>NUCLEOTIDE SEQUENCE [LARGE SCALE GENOMIC DNA]</scope>
    <source>
        <strain evidence="2 3">CCGM3</strain>
    </source>
</reference>
<dbReference type="InterPro" id="IPR054189">
    <property type="entry name" value="DUF6894"/>
</dbReference>
<organism evidence="2 3">
    <name type="scientific">Rhizobium grahamii</name>
    <dbReference type="NCBI Taxonomy" id="1120045"/>
    <lineage>
        <taxon>Bacteria</taxon>
        <taxon>Pseudomonadati</taxon>
        <taxon>Pseudomonadota</taxon>
        <taxon>Alphaproteobacteria</taxon>
        <taxon>Hyphomicrobiales</taxon>
        <taxon>Rhizobiaceae</taxon>
        <taxon>Rhizobium/Agrobacterium group</taxon>
        <taxon>Rhizobium</taxon>
    </lineage>
</organism>
<accession>A0A370KEP0</accession>
<sequence length="77" mass="8656">MTRFHFHIRVAEVVDPDYEGIEIQAKDCVAEAIAVARRIVAEAIMLDKSVGDMTFEITDCEGKLVAELPFRCCARLQ</sequence>
<dbReference type="AlphaFoldDB" id="A0A370KEP0"/>
<dbReference type="OrthoDB" id="8021130at2"/>
<proteinExistence type="predicted"/>
<gene>
    <name evidence="2" type="ORF">B5K06_31875</name>
</gene>
<protein>
    <recommendedName>
        <fullName evidence="1">DUF6894 domain-containing protein</fullName>
    </recommendedName>
</protein>
<dbReference type="Proteomes" id="UP000254939">
    <property type="component" value="Unassembled WGS sequence"/>
</dbReference>